<gene>
    <name evidence="1" type="ORF">BN2476_560028</name>
</gene>
<dbReference type="AlphaFoldDB" id="A0A1N7SIF6"/>
<protein>
    <submittedName>
        <fullName evidence="1">Uncharacterized protein</fullName>
    </submittedName>
</protein>
<proteinExistence type="predicted"/>
<name>A0A1N7SIF6_9BURK</name>
<sequence>MQARAFRVACFESASAALPYVEALPQLLLRVGRGPQVGHAPRHTLSDAVF</sequence>
<reference evidence="1" key="1">
    <citation type="submission" date="2016-12" db="EMBL/GenBank/DDBJ databases">
        <authorList>
            <person name="Moulin L."/>
        </authorList>
    </citation>
    <scope>NUCLEOTIDE SEQUENCE [LARGE SCALE GENOMIC DNA]</scope>
    <source>
        <strain evidence="1">STM 7183</strain>
    </source>
</reference>
<dbReference type="Proteomes" id="UP000195569">
    <property type="component" value="Unassembled WGS sequence"/>
</dbReference>
<organism evidence="1 2">
    <name type="scientific">Paraburkholderia piptadeniae</name>
    <dbReference type="NCBI Taxonomy" id="1701573"/>
    <lineage>
        <taxon>Bacteria</taxon>
        <taxon>Pseudomonadati</taxon>
        <taxon>Pseudomonadota</taxon>
        <taxon>Betaproteobacteria</taxon>
        <taxon>Burkholderiales</taxon>
        <taxon>Burkholderiaceae</taxon>
        <taxon>Paraburkholderia</taxon>
    </lineage>
</organism>
<comment type="caution">
    <text evidence="1">The sequence shown here is derived from an EMBL/GenBank/DDBJ whole genome shotgun (WGS) entry which is preliminary data.</text>
</comment>
<evidence type="ECO:0000313" key="1">
    <source>
        <dbReference type="EMBL" id="SIT47189.1"/>
    </source>
</evidence>
<keyword evidence="2" id="KW-1185">Reference proteome</keyword>
<evidence type="ECO:0000313" key="2">
    <source>
        <dbReference type="Proteomes" id="UP000195569"/>
    </source>
</evidence>
<accession>A0A1N7SIF6</accession>
<dbReference type="EMBL" id="CYGY02000056">
    <property type="protein sequence ID" value="SIT47189.1"/>
    <property type="molecule type" value="Genomic_DNA"/>
</dbReference>